<dbReference type="InterPro" id="IPR001647">
    <property type="entry name" value="HTH_TetR"/>
</dbReference>
<organism evidence="4 5">
    <name type="scientific">Treponema ruminis</name>
    <dbReference type="NCBI Taxonomy" id="744515"/>
    <lineage>
        <taxon>Bacteria</taxon>
        <taxon>Pseudomonadati</taxon>
        <taxon>Spirochaetota</taxon>
        <taxon>Spirochaetia</taxon>
        <taxon>Spirochaetales</taxon>
        <taxon>Treponemataceae</taxon>
        <taxon>Treponema</taxon>
    </lineage>
</organism>
<dbReference type="InterPro" id="IPR036271">
    <property type="entry name" value="Tet_transcr_reg_TetR-rel_C_sf"/>
</dbReference>
<evidence type="ECO:0000313" key="4">
    <source>
        <dbReference type="EMBL" id="MBB5225000.1"/>
    </source>
</evidence>
<dbReference type="PRINTS" id="PR00455">
    <property type="entry name" value="HTHTETR"/>
</dbReference>
<keyword evidence="5" id="KW-1185">Reference proteome</keyword>
<dbReference type="InterPro" id="IPR009057">
    <property type="entry name" value="Homeodomain-like_sf"/>
</dbReference>
<dbReference type="GO" id="GO:0003677">
    <property type="term" value="F:DNA binding"/>
    <property type="evidence" value="ECO:0007669"/>
    <property type="project" value="UniProtKB-UniRule"/>
</dbReference>
<proteinExistence type="predicted"/>
<evidence type="ECO:0000256" key="2">
    <source>
        <dbReference type="PROSITE-ProRule" id="PRU00335"/>
    </source>
</evidence>
<name>A0A7W8G729_9SPIR</name>
<dbReference type="PANTHER" id="PTHR43479:SF11">
    <property type="entry name" value="ACREF_ENVCD OPERON REPRESSOR-RELATED"/>
    <property type="match status" value="1"/>
</dbReference>
<dbReference type="InterPro" id="IPR050624">
    <property type="entry name" value="HTH-type_Tx_Regulator"/>
</dbReference>
<dbReference type="Gene3D" id="1.10.357.10">
    <property type="entry name" value="Tetracycline Repressor, domain 2"/>
    <property type="match status" value="1"/>
</dbReference>
<comment type="caution">
    <text evidence="4">The sequence shown here is derived from an EMBL/GenBank/DDBJ whole genome shotgun (WGS) entry which is preliminary data.</text>
</comment>
<feature type="domain" description="HTH tetR-type" evidence="3">
    <location>
        <begin position="8"/>
        <end position="68"/>
    </location>
</feature>
<dbReference type="AlphaFoldDB" id="A0A7W8G729"/>
<sequence>MAIVVEHDKRKHEILEKSLELFTREGYDDVTFQKIADACGITRTTLYIYFKNKKEIFTWSIKQMTGELEGKLMEILADKSLSAEECLRRIMHWIIDICEQNRPLFNVLLIYLINLQKTGASAEERVNRRVIRIKHLLSMIIIEGQKRGDFQKMPVKTVNNMLYSLVESAIFEIAVLNKKDVSEVKASIDLVIKGIVA</sequence>
<dbReference type="RefSeq" id="WP_184656834.1">
    <property type="nucleotide sequence ID" value="NZ_JACHFQ010000001.1"/>
</dbReference>
<dbReference type="PROSITE" id="PS50977">
    <property type="entry name" value="HTH_TETR_2"/>
    <property type="match status" value="1"/>
</dbReference>
<evidence type="ECO:0000259" key="3">
    <source>
        <dbReference type="PROSITE" id="PS50977"/>
    </source>
</evidence>
<dbReference type="Gene3D" id="1.10.10.60">
    <property type="entry name" value="Homeodomain-like"/>
    <property type="match status" value="1"/>
</dbReference>
<dbReference type="Pfam" id="PF00440">
    <property type="entry name" value="TetR_N"/>
    <property type="match status" value="1"/>
</dbReference>
<gene>
    <name evidence="4" type="ORF">HNP76_000340</name>
</gene>
<dbReference type="SUPFAM" id="SSF48498">
    <property type="entry name" value="Tetracyclin repressor-like, C-terminal domain"/>
    <property type="match status" value="1"/>
</dbReference>
<keyword evidence="1 2" id="KW-0238">DNA-binding</keyword>
<dbReference type="SUPFAM" id="SSF46689">
    <property type="entry name" value="Homeodomain-like"/>
    <property type="match status" value="1"/>
</dbReference>
<evidence type="ECO:0000313" key="5">
    <source>
        <dbReference type="Proteomes" id="UP000518887"/>
    </source>
</evidence>
<evidence type="ECO:0000256" key="1">
    <source>
        <dbReference type="ARBA" id="ARBA00023125"/>
    </source>
</evidence>
<accession>A0A7W8G729</accession>
<dbReference type="PANTHER" id="PTHR43479">
    <property type="entry name" value="ACREF/ENVCD OPERON REPRESSOR-RELATED"/>
    <property type="match status" value="1"/>
</dbReference>
<feature type="DNA-binding region" description="H-T-H motif" evidence="2">
    <location>
        <begin position="31"/>
        <end position="50"/>
    </location>
</feature>
<reference evidence="4 5" key="1">
    <citation type="submission" date="2020-08" db="EMBL/GenBank/DDBJ databases">
        <title>Genomic Encyclopedia of Type Strains, Phase IV (KMG-IV): sequencing the most valuable type-strain genomes for metagenomic binning, comparative biology and taxonomic classification.</title>
        <authorList>
            <person name="Goeker M."/>
        </authorList>
    </citation>
    <scope>NUCLEOTIDE SEQUENCE [LARGE SCALE GENOMIC DNA]</scope>
    <source>
        <strain evidence="4 5">DSM 103462</strain>
    </source>
</reference>
<dbReference type="Proteomes" id="UP000518887">
    <property type="component" value="Unassembled WGS sequence"/>
</dbReference>
<protein>
    <submittedName>
        <fullName evidence="4">AcrR family transcriptional regulator</fullName>
    </submittedName>
</protein>
<dbReference type="EMBL" id="JACHFQ010000001">
    <property type="protein sequence ID" value="MBB5225000.1"/>
    <property type="molecule type" value="Genomic_DNA"/>
</dbReference>